<dbReference type="Gene3D" id="3.40.50.300">
    <property type="entry name" value="P-loop containing nucleotide triphosphate hydrolases"/>
    <property type="match status" value="1"/>
</dbReference>
<dbReference type="Gene3D" id="3.30.420.280">
    <property type="match status" value="1"/>
</dbReference>
<dbReference type="EMBL" id="MT144076">
    <property type="protein sequence ID" value="QJA48231.1"/>
    <property type="molecule type" value="Genomic_DNA"/>
</dbReference>
<evidence type="ECO:0000313" key="1">
    <source>
        <dbReference type="EMBL" id="QJA48231.1"/>
    </source>
</evidence>
<accession>A0A6H1ZLB6</accession>
<sequence>MFGEAAQENEWLALGSESIRKPLTPKEKFAAFEMLGFKPHEAQAEISRSTAQFRVIGGGRRGGKSTLAAYEALATAIQRPYSIGYAVAPTKELATRVFDTIWRAVDRAGIVCRRKSHVLMLIELENHSVIRGKSAEDADQLVGEGLDWVIIDEAAKILPFVWEEMLRPALADRDGWAMFIGTWEGYNWLYDLYQRTETGKLAGWEAFKFSSWENVYAFPGGFNDPKIQKAMRDTTNVDDFYEQYGAEPKRSQHIVLPEFRRDVHVTHVPYQEGKPVLITIDPGGPNPYVVIAVQDIGDDKLGFIDEIYERRVVTEEVINVLKNKIWFKDIDYGVIDSAQWFQERYTFQDLADVSLYAVHKTTSDFITNSIFLYRKYLRDPVRFMFYVQAYVNKKAEETGIDLSAVDEKLRKRLWAEAEYDLSAEELKDCAKIFIDEAHCPYTIQEHQLYRYHTPRMKGTDYSEAPRRAFDHSVDAARYLVWELKRYGPSRESESYFQ</sequence>
<name>A0A6H1ZLB6_9ZZZZ</name>
<dbReference type="Pfam" id="PF03237">
    <property type="entry name" value="Terminase_6N"/>
    <property type="match status" value="1"/>
</dbReference>
<dbReference type="SUPFAM" id="SSF52540">
    <property type="entry name" value="P-loop containing nucleoside triphosphate hydrolases"/>
    <property type="match status" value="1"/>
</dbReference>
<reference evidence="1" key="1">
    <citation type="submission" date="2020-03" db="EMBL/GenBank/DDBJ databases">
        <title>The deep terrestrial virosphere.</title>
        <authorList>
            <person name="Holmfeldt K."/>
            <person name="Nilsson E."/>
            <person name="Simone D."/>
            <person name="Lopez-Fernandez M."/>
            <person name="Wu X."/>
            <person name="de Brujin I."/>
            <person name="Lundin D."/>
            <person name="Andersson A."/>
            <person name="Bertilsson S."/>
            <person name="Dopson M."/>
        </authorList>
    </citation>
    <scope>NUCLEOTIDE SEQUENCE</scope>
    <source>
        <strain evidence="1">TM448A00880</strain>
        <strain evidence="2">TM448B01360</strain>
    </source>
</reference>
<gene>
    <name evidence="1" type="ORF">TM448A00880_0008</name>
    <name evidence="2" type="ORF">TM448B01360_0004</name>
</gene>
<protein>
    <submittedName>
        <fullName evidence="1">Putative terminase</fullName>
    </submittedName>
</protein>
<organism evidence="1">
    <name type="scientific">viral metagenome</name>
    <dbReference type="NCBI Taxonomy" id="1070528"/>
    <lineage>
        <taxon>unclassified sequences</taxon>
        <taxon>metagenomes</taxon>
        <taxon>organismal metagenomes</taxon>
    </lineage>
</organism>
<evidence type="ECO:0000313" key="2">
    <source>
        <dbReference type="EMBL" id="QJH98648.1"/>
    </source>
</evidence>
<dbReference type="AlphaFoldDB" id="A0A6H1ZLB6"/>
<proteinExistence type="predicted"/>
<dbReference type="EMBL" id="MT144745">
    <property type="protein sequence ID" value="QJH98648.1"/>
    <property type="molecule type" value="Genomic_DNA"/>
</dbReference>
<dbReference type="InterPro" id="IPR027417">
    <property type="entry name" value="P-loop_NTPase"/>
</dbReference>